<feature type="compositionally biased region" description="Basic and acidic residues" evidence="1">
    <location>
        <begin position="58"/>
        <end position="67"/>
    </location>
</feature>
<dbReference type="RefSeq" id="WP_123227034.1">
    <property type="nucleotide sequence ID" value="NZ_RJSE01000006.1"/>
</dbReference>
<reference evidence="2 3" key="1">
    <citation type="submission" date="2018-11" db="EMBL/GenBank/DDBJ databases">
        <authorList>
            <person name="Li F."/>
        </authorList>
    </citation>
    <scope>NUCLEOTIDE SEQUENCE [LARGE SCALE GENOMIC DNA]</scope>
    <source>
        <strain evidence="2 3">Gsoil 097</strain>
    </source>
</reference>
<protein>
    <submittedName>
        <fullName evidence="2">Uncharacterized protein</fullName>
    </submittedName>
</protein>
<feature type="compositionally biased region" description="Polar residues" evidence="1">
    <location>
        <begin position="70"/>
        <end position="85"/>
    </location>
</feature>
<dbReference type="AlphaFoldDB" id="A0A3N0CJK8"/>
<evidence type="ECO:0000256" key="1">
    <source>
        <dbReference type="SAM" id="MobiDB-lite"/>
    </source>
</evidence>
<dbReference type="EMBL" id="RJSE01000006">
    <property type="protein sequence ID" value="RNL63648.1"/>
    <property type="molecule type" value="Genomic_DNA"/>
</dbReference>
<proteinExistence type="predicted"/>
<dbReference type="Proteomes" id="UP000267128">
    <property type="component" value="Unassembled WGS sequence"/>
</dbReference>
<evidence type="ECO:0000313" key="3">
    <source>
        <dbReference type="Proteomes" id="UP000267128"/>
    </source>
</evidence>
<evidence type="ECO:0000313" key="2">
    <source>
        <dbReference type="EMBL" id="RNL63648.1"/>
    </source>
</evidence>
<feature type="region of interest" description="Disordered" evidence="1">
    <location>
        <begin position="58"/>
        <end position="85"/>
    </location>
</feature>
<comment type="caution">
    <text evidence="2">The sequence shown here is derived from an EMBL/GenBank/DDBJ whole genome shotgun (WGS) entry which is preliminary data.</text>
</comment>
<keyword evidence="3" id="KW-1185">Reference proteome</keyword>
<organism evidence="2 3">
    <name type="scientific">Nocardioides marmoriginsengisoli</name>
    <dbReference type="NCBI Taxonomy" id="661483"/>
    <lineage>
        <taxon>Bacteria</taxon>
        <taxon>Bacillati</taxon>
        <taxon>Actinomycetota</taxon>
        <taxon>Actinomycetes</taxon>
        <taxon>Propionibacteriales</taxon>
        <taxon>Nocardioidaceae</taxon>
        <taxon>Nocardioides</taxon>
    </lineage>
</organism>
<name>A0A3N0CJK8_9ACTN</name>
<accession>A0A3N0CJK8</accession>
<gene>
    <name evidence="2" type="ORF">EFK50_07855</name>
</gene>
<sequence length="85" mass="9167">MTEYVRARVPRDGAYDYATTTSAIHAASEGWDVLDEPTHDRTGAILPDARLDGRPIKPKVSVRDAATEKAATSASNTDNPPSIKE</sequence>